<evidence type="ECO:0000313" key="2">
    <source>
        <dbReference type="Proteomes" id="UP000232688"/>
    </source>
</evidence>
<protein>
    <submittedName>
        <fullName evidence="1">Uncharacterized protein</fullName>
    </submittedName>
</protein>
<name>A0A2N0QVK2_9GLOM</name>
<sequence length="52" mass="5626">MKYDSLESSQQDESNGSKIAFLGLIKISIACSCDSQDIVVLADIKDGYITVI</sequence>
<dbReference type="Proteomes" id="UP000232688">
    <property type="component" value="Unassembled WGS sequence"/>
</dbReference>
<gene>
    <name evidence="1" type="ORF">RhiirA1_476217</name>
</gene>
<reference evidence="1 2" key="2">
    <citation type="submission" date="2017-10" db="EMBL/GenBank/DDBJ databases">
        <title>Genome analyses suggest a sexual origin of heterokaryosis in a supposedly ancient asexual fungus.</title>
        <authorList>
            <person name="Corradi N."/>
            <person name="Sedzielewska K."/>
            <person name="Noel J."/>
            <person name="Charron P."/>
            <person name="Farinelli L."/>
            <person name="Marton T."/>
            <person name="Kruger M."/>
            <person name="Pelin A."/>
            <person name="Brachmann A."/>
            <person name="Corradi N."/>
        </authorList>
    </citation>
    <scope>NUCLEOTIDE SEQUENCE [LARGE SCALE GENOMIC DNA]</scope>
    <source>
        <strain evidence="1 2">A1</strain>
    </source>
</reference>
<dbReference type="EMBL" id="LLXH01002810">
    <property type="protein sequence ID" value="PKC55067.1"/>
    <property type="molecule type" value="Genomic_DNA"/>
</dbReference>
<evidence type="ECO:0000313" key="1">
    <source>
        <dbReference type="EMBL" id="PKC55067.1"/>
    </source>
</evidence>
<organism evidence="1 2">
    <name type="scientific">Rhizophagus irregularis</name>
    <dbReference type="NCBI Taxonomy" id="588596"/>
    <lineage>
        <taxon>Eukaryota</taxon>
        <taxon>Fungi</taxon>
        <taxon>Fungi incertae sedis</taxon>
        <taxon>Mucoromycota</taxon>
        <taxon>Glomeromycotina</taxon>
        <taxon>Glomeromycetes</taxon>
        <taxon>Glomerales</taxon>
        <taxon>Glomeraceae</taxon>
        <taxon>Rhizophagus</taxon>
    </lineage>
</organism>
<proteinExistence type="predicted"/>
<comment type="caution">
    <text evidence="1">The sequence shown here is derived from an EMBL/GenBank/DDBJ whole genome shotgun (WGS) entry which is preliminary data.</text>
</comment>
<dbReference type="VEuPathDB" id="FungiDB:RhiirA1_476217"/>
<accession>A0A2N0QVK2</accession>
<dbReference type="AlphaFoldDB" id="A0A2N0QVK2"/>
<reference evidence="1 2" key="1">
    <citation type="submission" date="2017-10" db="EMBL/GenBank/DDBJ databases">
        <title>Extensive intraspecific genome diversity in a model arbuscular mycorrhizal fungus.</title>
        <authorList>
            <person name="Chen E.C.H."/>
            <person name="Morin E."/>
            <person name="Baudet D."/>
            <person name="Noel J."/>
            <person name="Ndikumana S."/>
            <person name="Charron P."/>
            <person name="St-Onge C."/>
            <person name="Giorgi J."/>
            <person name="Grigoriev I.V."/>
            <person name="Roux C."/>
            <person name="Martin F.M."/>
            <person name="Corradi N."/>
        </authorList>
    </citation>
    <scope>NUCLEOTIDE SEQUENCE [LARGE SCALE GENOMIC DNA]</scope>
    <source>
        <strain evidence="1 2">A1</strain>
    </source>
</reference>